<feature type="coiled-coil region" evidence="7">
    <location>
        <begin position="20"/>
        <end position="47"/>
    </location>
</feature>
<organism evidence="9 10">
    <name type="scientific">Patiria miniata</name>
    <name type="common">Bat star</name>
    <name type="synonym">Asterina miniata</name>
    <dbReference type="NCBI Taxonomy" id="46514"/>
    <lineage>
        <taxon>Eukaryota</taxon>
        <taxon>Metazoa</taxon>
        <taxon>Echinodermata</taxon>
        <taxon>Eleutherozoa</taxon>
        <taxon>Asterozoa</taxon>
        <taxon>Asteroidea</taxon>
        <taxon>Valvatacea</taxon>
        <taxon>Valvatida</taxon>
        <taxon>Asterinidae</taxon>
        <taxon>Patiria</taxon>
    </lineage>
</organism>
<dbReference type="Gene3D" id="1.20.58.90">
    <property type="match status" value="1"/>
</dbReference>
<dbReference type="PANTHER" id="PTHR21500:SF0">
    <property type="entry name" value="TUBULIN-SPECIFIC CHAPERONE A"/>
    <property type="match status" value="1"/>
</dbReference>
<dbReference type="InterPro" id="IPR036126">
    <property type="entry name" value="TBCA_sf"/>
</dbReference>
<evidence type="ECO:0000256" key="8">
    <source>
        <dbReference type="SAM" id="MobiDB-lite"/>
    </source>
</evidence>
<evidence type="ECO:0000256" key="7">
    <source>
        <dbReference type="SAM" id="Coils"/>
    </source>
</evidence>
<dbReference type="AlphaFoldDB" id="A0A914BJC2"/>
<comment type="subcellular location">
    <subcellularLocation>
        <location evidence="6">Cytoplasm</location>
        <location evidence="6">Cytoskeleton</location>
    </subcellularLocation>
</comment>
<accession>A0A914BJC2</accession>
<dbReference type="InterPro" id="IPR004226">
    <property type="entry name" value="TBCA"/>
</dbReference>
<evidence type="ECO:0000313" key="9">
    <source>
        <dbReference type="EnsemblMetazoa" id="XP_038076378.1"/>
    </source>
</evidence>
<evidence type="ECO:0000256" key="4">
    <source>
        <dbReference type="ARBA" id="ARBA00023186"/>
    </source>
</evidence>
<dbReference type="SUPFAM" id="SSF46988">
    <property type="entry name" value="Tubulin chaperone cofactor A"/>
    <property type="match status" value="1"/>
</dbReference>
<protein>
    <recommendedName>
        <fullName evidence="3 6">Tubulin-specific chaperone A</fullName>
    </recommendedName>
</protein>
<comment type="function">
    <text evidence="1">Tubulin-folding protein; involved in the early step of the tubulin folding pathway.</text>
</comment>
<dbReference type="RefSeq" id="XP_038076378.1">
    <property type="nucleotide sequence ID" value="XM_038220450.1"/>
</dbReference>
<dbReference type="EnsemblMetazoa" id="XM_038220450.1">
    <property type="protein sequence ID" value="XP_038076378.1"/>
    <property type="gene ID" value="LOC119744506"/>
</dbReference>
<comment type="similarity">
    <text evidence="2 6">Belongs to the TBCA family.</text>
</comment>
<dbReference type="GO" id="GO:0005829">
    <property type="term" value="C:cytosol"/>
    <property type="evidence" value="ECO:0007669"/>
    <property type="project" value="TreeGrafter"/>
</dbReference>
<keyword evidence="4 6" id="KW-0143">Chaperone</keyword>
<dbReference type="Proteomes" id="UP000887568">
    <property type="component" value="Unplaced"/>
</dbReference>
<evidence type="ECO:0000256" key="5">
    <source>
        <dbReference type="ARBA" id="ARBA00026055"/>
    </source>
</evidence>
<dbReference type="GO" id="GO:0007023">
    <property type="term" value="P:post-chaperonin tubulin folding pathway"/>
    <property type="evidence" value="ECO:0007669"/>
    <property type="project" value="UniProtKB-UniRule"/>
</dbReference>
<dbReference type="OrthoDB" id="296187at2759"/>
<evidence type="ECO:0000313" key="10">
    <source>
        <dbReference type="Proteomes" id="UP000887568"/>
    </source>
</evidence>
<evidence type="ECO:0000256" key="1">
    <source>
        <dbReference type="ARBA" id="ARBA00003046"/>
    </source>
</evidence>
<keyword evidence="6" id="KW-0493">Microtubule</keyword>
<feature type="region of interest" description="Disordered" evidence="8">
    <location>
        <begin position="92"/>
        <end position="112"/>
    </location>
</feature>
<keyword evidence="10" id="KW-1185">Reference proteome</keyword>
<reference evidence="9" key="1">
    <citation type="submission" date="2022-11" db="UniProtKB">
        <authorList>
            <consortium name="EnsemblMetazoa"/>
        </authorList>
    </citation>
    <scope>IDENTIFICATION</scope>
</reference>
<evidence type="ECO:0000256" key="6">
    <source>
        <dbReference type="RuleBase" id="RU364030"/>
    </source>
</evidence>
<dbReference type="GO" id="GO:0005874">
    <property type="term" value="C:microtubule"/>
    <property type="evidence" value="ECO:0007669"/>
    <property type="project" value="UniProtKB-KW"/>
</dbReference>
<name>A0A914BJC2_PATMI</name>
<evidence type="ECO:0000256" key="3">
    <source>
        <dbReference type="ARBA" id="ARBA00015002"/>
    </source>
</evidence>
<dbReference type="OMA" id="VIQECIM"/>
<dbReference type="GO" id="GO:0007021">
    <property type="term" value="P:tubulin complex assembly"/>
    <property type="evidence" value="ECO:0007669"/>
    <property type="project" value="UniProtKB-UniRule"/>
</dbReference>
<sequence length="112" mass="13049">MAAAAQDPRIRNIKIKTGVLKRLVKEKTMYEKEVTDQTAKVERMKAEEQDEHNIRKQQEVLEESKMMIPDSNRRIKTAFAELKNLLETTEELKEDENYQTASTLIEEVSPNI</sequence>
<dbReference type="GO" id="GO:0048487">
    <property type="term" value="F:beta-tubulin binding"/>
    <property type="evidence" value="ECO:0007669"/>
    <property type="project" value="InterPro"/>
</dbReference>
<evidence type="ECO:0000256" key="2">
    <source>
        <dbReference type="ARBA" id="ARBA00006806"/>
    </source>
</evidence>
<dbReference type="FunFam" id="1.20.58.90:FF:000008">
    <property type="entry name" value="Tubulin-specific chaperone A"/>
    <property type="match status" value="1"/>
</dbReference>
<dbReference type="Pfam" id="PF02970">
    <property type="entry name" value="TBCA"/>
    <property type="match status" value="1"/>
</dbReference>
<keyword evidence="7" id="KW-0175">Coiled coil</keyword>
<comment type="subunit">
    <text evidence="5 6">Supercomplex made of cofactors A to E. Cofactors A and D function by capturing and stabilizing tubulin in a quasi-native conformation. Cofactor E binds to the cofactor D-tubulin complex; interaction with cofactor C then causes the release of tubulin polypeptides that are committed to the native state.</text>
</comment>
<keyword evidence="6" id="KW-0206">Cytoskeleton</keyword>
<proteinExistence type="inferred from homology"/>
<keyword evidence="6" id="KW-0963">Cytoplasm</keyword>
<dbReference type="GeneID" id="119744506"/>
<dbReference type="PANTHER" id="PTHR21500">
    <property type="entry name" value="TUBULIN-SPECIFIC CHAPERONE A"/>
    <property type="match status" value="1"/>
</dbReference>